<feature type="domain" description="G-protein coupled receptors family 1 profile" evidence="7">
    <location>
        <begin position="54"/>
        <end position="323"/>
    </location>
</feature>
<dbReference type="CDD" id="cd14978">
    <property type="entry name" value="7tmA_FMRFamide_R-like"/>
    <property type="match status" value="1"/>
</dbReference>
<name>A0AA88XS30_PINIB</name>
<comment type="caution">
    <text evidence="8">The sequence shown here is derived from an EMBL/GenBank/DDBJ whole genome shotgun (WGS) entry which is preliminary data.</text>
</comment>
<reference evidence="8" key="1">
    <citation type="submission" date="2019-08" db="EMBL/GenBank/DDBJ databases">
        <title>The improved chromosome-level genome for the pearl oyster Pinctada fucata martensii using PacBio sequencing and Hi-C.</title>
        <authorList>
            <person name="Zheng Z."/>
        </authorList>
    </citation>
    <scope>NUCLEOTIDE SEQUENCE</scope>
    <source>
        <strain evidence="8">ZZ-2019</strain>
        <tissue evidence="8">Adductor muscle</tissue>
    </source>
</reference>
<feature type="transmembrane region" description="Helical" evidence="6">
    <location>
        <begin position="303"/>
        <end position="326"/>
    </location>
</feature>
<feature type="transmembrane region" description="Helical" evidence="6">
    <location>
        <begin position="74"/>
        <end position="95"/>
    </location>
</feature>
<keyword evidence="2 6" id="KW-0812">Transmembrane</keyword>
<dbReference type="SUPFAM" id="SSF81321">
    <property type="entry name" value="Family A G protein-coupled receptor-like"/>
    <property type="match status" value="1"/>
</dbReference>
<evidence type="ECO:0000256" key="1">
    <source>
        <dbReference type="ARBA" id="ARBA00004370"/>
    </source>
</evidence>
<feature type="region of interest" description="Disordered" evidence="5">
    <location>
        <begin position="352"/>
        <end position="372"/>
    </location>
</feature>
<dbReference type="AlphaFoldDB" id="A0AA88XS30"/>
<dbReference type="PRINTS" id="PR00237">
    <property type="entry name" value="GPCRRHODOPSN"/>
</dbReference>
<feature type="transmembrane region" description="Helical" evidence="6">
    <location>
        <begin position="154"/>
        <end position="174"/>
    </location>
</feature>
<evidence type="ECO:0000256" key="6">
    <source>
        <dbReference type="SAM" id="Phobius"/>
    </source>
</evidence>
<evidence type="ECO:0000256" key="2">
    <source>
        <dbReference type="ARBA" id="ARBA00022692"/>
    </source>
</evidence>
<evidence type="ECO:0000256" key="5">
    <source>
        <dbReference type="SAM" id="MobiDB-lite"/>
    </source>
</evidence>
<dbReference type="PROSITE" id="PS50262">
    <property type="entry name" value="G_PROTEIN_RECEP_F1_2"/>
    <property type="match status" value="1"/>
</dbReference>
<feature type="transmembrane region" description="Helical" evidence="6">
    <location>
        <begin position="42"/>
        <end position="62"/>
    </location>
</feature>
<organism evidence="8 9">
    <name type="scientific">Pinctada imbricata</name>
    <name type="common">Atlantic pearl-oyster</name>
    <name type="synonym">Pinctada martensii</name>
    <dbReference type="NCBI Taxonomy" id="66713"/>
    <lineage>
        <taxon>Eukaryota</taxon>
        <taxon>Metazoa</taxon>
        <taxon>Spiralia</taxon>
        <taxon>Lophotrochozoa</taxon>
        <taxon>Mollusca</taxon>
        <taxon>Bivalvia</taxon>
        <taxon>Autobranchia</taxon>
        <taxon>Pteriomorphia</taxon>
        <taxon>Pterioida</taxon>
        <taxon>Pterioidea</taxon>
        <taxon>Pteriidae</taxon>
        <taxon>Pinctada</taxon>
    </lineage>
</organism>
<gene>
    <name evidence="8" type="ORF">FSP39_007513</name>
</gene>
<evidence type="ECO:0000256" key="4">
    <source>
        <dbReference type="ARBA" id="ARBA00023136"/>
    </source>
</evidence>
<dbReference type="InterPro" id="IPR000276">
    <property type="entry name" value="GPCR_Rhodpsn"/>
</dbReference>
<feature type="transmembrane region" description="Helical" evidence="6">
    <location>
        <begin position="266"/>
        <end position="291"/>
    </location>
</feature>
<dbReference type="GO" id="GO:0016020">
    <property type="term" value="C:membrane"/>
    <property type="evidence" value="ECO:0007669"/>
    <property type="project" value="UniProtKB-SubCell"/>
</dbReference>
<dbReference type="InterPro" id="IPR017452">
    <property type="entry name" value="GPCR_Rhodpsn_7TM"/>
</dbReference>
<sequence length="387" mass="44719">ITLTVEAQNMALLNISSSGNVTDDDVITPESLQITRLVVQRILSPLIVICGVIGNLFNIIVLCHRKMRNSTNVYLMYLAICDTLYLIFMFVLSFVDCNKENMSFDAFHYIPYGRMASDLFGNSAVWLTVVFTLERFFGVCYPMKGKTLCTVKKARVVSLLVFVLCLCNTIPNLFEIEVKEYEFNNTEGYILRCEASELSKRKSYSIGFYWWYVTFFSVLPFTFLFIFNSMLIKSVWDANKRRQLLANSRVIGENPRQTMEQQRVTIMLITVVVIFLVCQLPWTVLLLFRVANDIAKPSITIRILGNICNLLVQINASVNFLLYSYFSSKFRRTFKGLFCAWRRPKTSYSKCRNGSDMLRKSTSSKENTTVTDVSTYRSNKRTDLYRH</sequence>
<keyword evidence="3 6" id="KW-1133">Transmembrane helix</keyword>
<accession>A0AA88XS30</accession>
<dbReference type="InterPro" id="IPR052954">
    <property type="entry name" value="GPCR-Ligand_Int"/>
</dbReference>
<feature type="transmembrane region" description="Helical" evidence="6">
    <location>
        <begin position="209"/>
        <end position="232"/>
    </location>
</feature>
<dbReference type="Pfam" id="PF00001">
    <property type="entry name" value="7tm_1"/>
    <property type="match status" value="1"/>
</dbReference>
<dbReference type="Proteomes" id="UP001186944">
    <property type="component" value="Unassembled WGS sequence"/>
</dbReference>
<dbReference type="PANTHER" id="PTHR46641">
    <property type="entry name" value="FMRFAMIDE RECEPTOR-RELATED"/>
    <property type="match status" value="1"/>
</dbReference>
<dbReference type="EMBL" id="VSWD01000011">
    <property type="protein sequence ID" value="KAK3087557.1"/>
    <property type="molecule type" value="Genomic_DNA"/>
</dbReference>
<feature type="non-terminal residue" evidence="8">
    <location>
        <position position="1"/>
    </location>
</feature>
<evidence type="ECO:0000259" key="7">
    <source>
        <dbReference type="PROSITE" id="PS50262"/>
    </source>
</evidence>
<evidence type="ECO:0000313" key="8">
    <source>
        <dbReference type="EMBL" id="KAK3087557.1"/>
    </source>
</evidence>
<evidence type="ECO:0000313" key="9">
    <source>
        <dbReference type="Proteomes" id="UP001186944"/>
    </source>
</evidence>
<feature type="compositionally biased region" description="Polar residues" evidence="5">
    <location>
        <begin position="360"/>
        <end position="372"/>
    </location>
</feature>
<dbReference type="PANTHER" id="PTHR46641:SF22">
    <property type="entry name" value="PROCTOLIN RECEPTOR, ISOFORM A"/>
    <property type="match status" value="1"/>
</dbReference>
<dbReference type="GO" id="GO:0004930">
    <property type="term" value="F:G protein-coupled receptor activity"/>
    <property type="evidence" value="ECO:0007669"/>
    <property type="project" value="InterPro"/>
</dbReference>
<keyword evidence="9" id="KW-1185">Reference proteome</keyword>
<proteinExistence type="predicted"/>
<keyword evidence="4 6" id="KW-0472">Membrane</keyword>
<dbReference type="SMART" id="SM01381">
    <property type="entry name" value="7TM_GPCR_Srsx"/>
    <property type="match status" value="1"/>
</dbReference>
<evidence type="ECO:0000256" key="3">
    <source>
        <dbReference type="ARBA" id="ARBA00022989"/>
    </source>
</evidence>
<feature type="transmembrane region" description="Helical" evidence="6">
    <location>
        <begin position="115"/>
        <end position="133"/>
    </location>
</feature>
<protein>
    <recommendedName>
        <fullName evidence="7">G-protein coupled receptors family 1 profile domain-containing protein</fullName>
    </recommendedName>
</protein>
<dbReference type="Gene3D" id="1.20.1070.10">
    <property type="entry name" value="Rhodopsin 7-helix transmembrane proteins"/>
    <property type="match status" value="1"/>
</dbReference>
<comment type="subcellular location">
    <subcellularLocation>
        <location evidence="1">Membrane</location>
    </subcellularLocation>
</comment>